<sequence>MISTKTLDQLVADAGPCPYIDESALAQIGTRWPVESVEAVRAVFLPALMAMQPELRRHCGPADGQLAGAVVCLVIGVGLAVRGLVTQESALRRYAQGEFGLERIKRAGSVLDVLLYEGTLPASIVLCMNGMRSAPENHQRSH</sequence>
<reference evidence="2 3" key="2">
    <citation type="submission" date="2018-03" db="EMBL/GenBank/DDBJ databases">
        <authorList>
            <person name="Keele B.F."/>
        </authorList>
    </citation>
    <scope>NUCLEOTIDE SEQUENCE [LARGE SCALE GENOMIC DNA]</scope>
    <source>
        <strain evidence="2 3">D13</strain>
    </source>
</reference>
<name>A0A2P1PSW8_9GAMM</name>
<accession>A0A2P1PSW8</accession>
<evidence type="ECO:0000313" key="3">
    <source>
        <dbReference type="Proteomes" id="UP000241074"/>
    </source>
</evidence>
<keyword evidence="1" id="KW-0812">Transmembrane</keyword>
<organism evidence="2 3">
    <name type="scientific">Ahniella affigens</name>
    <dbReference type="NCBI Taxonomy" id="2021234"/>
    <lineage>
        <taxon>Bacteria</taxon>
        <taxon>Pseudomonadati</taxon>
        <taxon>Pseudomonadota</taxon>
        <taxon>Gammaproteobacteria</taxon>
        <taxon>Lysobacterales</taxon>
        <taxon>Rhodanobacteraceae</taxon>
        <taxon>Ahniella</taxon>
    </lineage>
</organism>
<keyword evidence="3" id="KW-1185">Reference proteome</keyword>
<keyword evidence="1" id="KW-1133">Transmembrane helix</keyword>
<proteinExistence type="predicted"/>
<evidence type="ECO:0000313" key="2">
    <source>
        <dbReference type="EMBL" id="AVP97934.1"/>
    </source>
</evidence>
<protein>
    <submittedName>
        <fullName evidence="2">Uncharacterized protein</fullName>
    </submittedName>
</protein>
<gene>
    <name evidence="2" type="ORF">C7S18_12305</name>
</gene>
<keyword evidence="1" id="KW-0472">Membrane</keyword>
<dbReference type="RefSeq" id="WP_106891854.1">
    <property type="nucleotide sequence ID" value="NZ_CP027860.1"/>
</dbReference>
<feature type="transmembrane region" description="Helical" evidence="1">
    <location>
        <begin position="66"/>
        <end position="85"/>
    </location>
</feature>
<evidence type="ECO:0000256" key="1">
    <source>
        <dbReference type="SAM" id="Phobius"/>
    </source>
</evidence>
<dbReference type="KEGG" id="xba:C7S18_12305"/>
<reference evidence="2 3" key="1">
    <citation type="submission" date="2018-03" db="EMBL/GenBank/DDBJ databases">
        <title>Ahniella affigens gen. nov., sp. nov., a gammaproteobacterium isolated from sandy soil near a stream.</title>
        <authorList>
            <person name="Ko Y."/>
            <person name="Kim J.-H."/>
        </authorList>
    </citation>
    <scope>NUCLEOTIDE SEQUENCE [LARGE SCALE GENOMIC DNA]</scope>
    <source>
        <strain evidence="2 3">D13</strain>
    </source>
</reference>
<dbReference type="Proteomes" id="UP000241074">
    <property type="component" value="Chromosome"/>
</dbReference>
<dbReference type="EMBL" id="CP027860">
    <property type="protein sequence ID" value="AVP97934.1"/>
    <property type="molecule type" value="Genomic_DNA"/>
</dbReference>
<dbReference type="AlphaFoldDB" id="A0A2P1PSW8"/>